<reference evidence="1 2" key="1">
    <citation type="submission" date="2021-06" db="EMBL/GenBank/DDBJ databases">
        <title>Caerostris darwini draft genome.</title>
        <authorList>
            <person name="Kono N."/>
            <person name="Arakawa K."/>
        </authorList>
    </citation>
    <scope>NUCLEOTIDE SEQUENCE [LARGE SCALE GENOMIC DNA]</scope>
</reference>
<name>A0AAV4SVY2_9ARAC</name>
<dbReference type="EMBL" id="BPLQ01008573">
    <property type="protein sequence ID" value="GIY38280.1"/>
    <property type="molecule type" value="Genomic_DNA"/>
</dbReference>
<evidence type="ECO:0000313" key="2">
    <source>
        <dbReference type="Proteomes" id="UP001054837"/>
    </source>
</evidence>
<proteinExistence type="predicted"/>
<sequence>METDQLPSPKIKQSMVQHYHYCNIPECLRAVVKAERCSIMLSSAVILLHDNVWPLMVTCTLSKLARF</sequence>
<organism evidence="1 2">
    <name type="scientific">Caerostris darwini</name>
    <dbReference type="NCBI Taxonomy" id="1538125"/>
    <lineage>
        <taxon>Eukaryota</taxon>
        <taxon>Metazoa</taxon>
        <taxon>Ecdysozoa</taxon>
        <taxon>Arthropoda</taxon>
        <taxon>Chelicerata</taxon>
        <taxon>Arachnida</taxon>
        <taxon>Araneae</taxon>
        <taxon>Araneomorphae</taxon>
        <taxon>Entelegynae</taxon>
        <taxon>Araneoidea</taxon>
        <taxon>Araneidae</taxon>
        <taxon>Caerostris</taxon>
    </lineage>
</organism>
<dbReference type="AlphaFoldDB" id="A0AAV4SVY2"/>
<keyword evidence="2" id="KW-1185">Reference proteome</keyword>
<accession>A0AAV4SVY2</accession>
<gene>
    <name evidence="1" type="ORF">CDAR_107161</name>
</gene>
<evidence type="ECO:0000313" key="1">
    <source>
        <dbReference type="EMBL" id="GIY38280.1"/>
    </source>
</evidence>
<dbReference type="Proteomes" id="UP001054837">
    <property type="component" value="Unassembled WGS sequence"/>
</dbReference>
<comment type="caution">
    <text evidence="1">The sequence shown here is derived from an EMBL/GenBank/DDBJ whole genome shotgun (WGS) entry which is preliminary data.</text>
</comment>
<protein>
    <submittedName>
        <fullName evidence="1">Uncharacterized protein</fullName>
    </submittedName>
</protein>